<feature type="compositionally biased region" description="Basic and acidic residues" evidence="1">
    <location>
        <begin position="1345"/>
        <end position="1355"/>
    </location>
</feature>
<protein>
    <submittedName>
        <fullName evidence="5">Mucin-3A</fullName>
    </submittedName>
</protein>
<keyword evidence="2" id="KW-1133">Transmembrane helix</keyword>
<evidence type="ECO:0000313" key="5">
    <source>
        <dbReference type="RefSeq" id="XP_047735956.1"/>
    </source>
</evidence>
<sequence length="1584" mass="172846">MKLMHKKGPTQGARNLFSSARWILVVLFLSTSQLVRGASENSHPIRDSMLSLQSSQTDSGSSVRLVSPTPVSPAALRSHVVTAPRTPRPSSSPTSPSTSPHSFHRYNSSYSSSMRSLYKANNGSINVNQSVSFNNFSNYALTHNAPSSNSSSSPVPRYRRHTSEPNRAMRNYVLEDFLQYIGSGDGSKEEWQHHSRDTAWLELQSASNNVFSSPTYAYLQSPYVTFPSATYVRTTIVSTVYKTSTVYATTMYAEKTPLTISTTAIESAPTNTWQELYRNCTEQVAALESGNKKHSNILSSIMHTASFLQQTTVTSAIGESTVAFSMDSSSSISDINVEPTAPIFIAPSPTMTIRQPGSTSVVSLDGSTEDTQVTQSLPPLQSSTFGVHLTESPELTHTPSLPPIQTITSLIFTTPSSNSVTIDGLNNESTPQLSSSFMPENVSFDVDLSTEENLFTSGRTQSDRFSMGNELPTTATVFNFTEVENSVWLIDNSNNTNKELNATSFFPNASSVTPYVQNASVLTEYTTPDDAIFYTENVSESFNFSEFATEYLYDRTEVPHSTASYIMPSSTFSSPSTEIVSNTEMNASFATDMTVGDFINKTSLFGPTETSTPHLFPTLMTNDHNLTSLHSVDNVFQGSGYGEYATTSPYSVSPTIYSTIPSQINQSYSNSSHSAETFLNTTPLFTTANATTSTSTESFPSEITSINTSLSDHIKTITPLISSSEETSVTPTPKINISEGTTTIHEQSTKLSTAEISDETSTTESIHSDSTRPSTTPPTTEYSSTYSTKTGMTTIQEVTEQTNAIQTNPMTATSSITTATTITHEETEQTDPITTISSTSIATTTSNKLTERTDPITITSVISTETMLSPTSAGITTETSDHTTTGDFSEQYYNTQLSETTSAQTEQVKTTASSVVGIKSTPSMVDENLTPDPEYWVRTVIEGKLDDFDLNKNTIETGLSEVFRSAFGDGKNEDSELLKTLGEPVTFNIPRSDDKILTNNVDNDAESLDKLTHSSDSISVRQRKRRSYSNKMLLASSKWKNSIFMWAHQPKDTHILSRPKRQSRMSPLEPDELSPVPSEDYDKNIIKQTGPMYATASLARNLKEINAKIHNTSYDERANATEILYVVYDGSTPIPAAEAVGTLKNIINAKISNAIGYKVQLTEEYLRHKNGASRLTWFESNIWFWYVISIAICLLLIIIILIGLYCLYWKKTSGKSGDSPEAVTRRTARIFGVSDPKSDVEEGTLSRPGLQSMEAGEVSSSSSSEGIANQDTDDSALRPQTRGSRRRRDQSEVSQWQQAANPQYGDPPHRHLPPPRLPRLAAPLHTLPYADLPPSILSQTRSRNKRDTSSEEHTSVPETDTDESSFIGRPGSYRRIRKRFHDLLADAFNILDGGHRADRVNTLAGYDNTAAADDDLARPVPSTSGRSSAPPSAPPELGRPPADVAGWAGGDPQHVVRPRSAADFLQQTRVQPIDESSYCTTSGAPLPAWGEAGVTSSRPSSARCITPVGVPARSSPPSRGPASPPHITSPAEAALAESLGLRVGDPAVPLIRDIKETLNTFRARGLPGPRHQRYHEALAHEPQN</sequence>
<evidence type="ECO:0000256" key="1">
    <source>
        <dbReference type="SAM" id="MobiDB-lite"/>
    </source>
</evidence>
<accession>A0A979FH83</accession>
<feature type="compositionally biased region" description="Low complexity" evidence="1">
    <location>
        <begin position="722"/>
        <end position="733"/>
    </location>
</feature>
<feature type="region of interest" description="Disordered" evidence="1">
    <location>
        <begin position="144"/>
        <end position="164"/>
    </location>
</feature>
<feature type="region of interest" description="Disordered" evidence="1">
    <location>
        <begin position="1412"/>
        <end position="1455"/>
    </location>
</feature>
<feature type="compositionally biased region" description="Basic and acidic residues" evidence="1">
    <location>
        <begin position="1574"/>
        <end position="1584"/>
    </location>
</feature>
<feature type="region of interest" description="Disordered" evidence="1">
    <location>
        <begin position="722"/>
        <end position="789"/>
    </location>
</feature>
<feature type="region of interest" description="Disordered" evidence="1">
    <location>
        <begin position="1236"/>
        <end position="1369"/>
    </location>
</feature>
<keyword evidence="4" id="KW-1185">Reference proteome</keyword>
<feature type="compositionally biased region" description="Low complexity" evidence="1">
    <location>
        <begin position="84"/>
        <end position="106"/>
    </location>
</feature>
<proteinExistence type="predicted"/>
<feature type="compositionally biased region" description="Low complexity" evidence="1">
    <location>
        <begin position="1318"/>
        <end position="1328"/>
    </location>
</feature>
<keyword evidence="2" id="KW-0812">Transmembrane</keyword>
<evidence type="ECO:0000256" key="2">
    <source>
        <dbReference type="SAM" id="Phobius"/>
    </source>
</evidence>
<dbReference type="KEGG" id="hazt:108664833"/>
<organism evidence="4 5">
    <name type="scientific">Hyalella azteca</name>
    <name type="common">Amphipod</name>
    <dbReference type="NCBI Taxonomy" id="294128"/>
    <lineage>
        <taxon>Eukaryota</taxon>
        <taxon>Metazoa</taxon>
        <taxon>Ecdysozoa</taxon>
        <taxon>Arthropoda</taxon>
        <taxon>Crustacea</taxon>
        <taxon>Multicrustacea</taxon>
        <taxon>Malacostraca</taxon>
        <taxon>Eumalacostraca</taxon>
        <taxon>Peracarida</taxon>
        <taxon>Amphipoda</taxon>
        <taxon>Senticaudata</taxon>
        <taxon>Talitrida</taxon>
        <taxon>Talitroidea</taxon>
        <taxon>Hyalellidae</taxon>
        <taxon>Hyalella</taxon>
    </lineage>
</organism>
<feature type="compositionally biased region" description="Polar residues" evidence="1">
    <location>
        <begin position="1292"/>
        <end position="1301"/>
    </location>
</feature>
<dbReference type="RefSeq" id="XP_047735956.1">
    <property type="nucleotide sequence ID" value="XM_047880000.1"/>
</dbReference>
<feature type="region of interest" description="Disordered" evidence="1">
    <location>
        <begin position="50"/>
        <end position="106"/>
    </location>
</feature>
<dbReference type="OrthoDB" id="6624682at2759"/>
<feature type="signal peptide" evidence="3">
    <location>
        <begin position="1"/>
        <end position="37"/>
    </location>
</feature>
<keyword evidence="3" id="KW-0732">Signal</keyword>
<evidence type="ECO:0000313" key="4">
    <source>
        <dbReference type="Proteomes" id="UP000694843"/>
    </source>
</evidence>
<feature type="compositionally biased region" description="Polar residues" evidence="1">
    <location>
        <begin position="738"/>
        <end position="765"/>
    </location>
</feature>
<feature type="compositionally biased region" description="Low complexity" evidence="1">
    <location>
        <begin position="1421"/>
        <end position="1430"/>
    </location>
</feature>
<gene>
    <name evidence="5" type="primary">LOC108664833</name>
</gene>
<feature type="region of interest" description="Disordered" evidence="1">
    <location>
        <begin position="1058"/>
        <end position="1080"/>
    </location>
</feature>
<reference evidence="5" key="1">
    <citation type="submission" date="2025-08" db="UniProtKB">
        <authorList>
            <consortium name="RefSeq"/>
        </authorList>
    </citation>
    <scope>IDENTIFICATION</scope>
    <source>
        <tissue evidence="5">Whole organism</tissue>
    </source>
</reference>
<keyword evidence="2" id="KW-0472">Membrane</keyword>
<feature type="region of interest" description="Disordered" evidence="1">
    <location>
        <begin position="1563"/>
        <end position="1584"/>
    </location>
</feature>
<feature type="chain" id="PRO_5037561556" evidence="3">
    <location>
        <begin position="38"/>
        <end position="1584"/>
    </location>
</feature>
<feature type="compositionally biased region" description="Low complexity" evidence="1">
    <location>
        <begin position="771"/>
        <end position="789"/>
    </location>
</feature>
<evidence type="ECO:0000256" key="3">
    <source>
        <dbReference type="SAM" id="SignalP"/>
    </source>
</evidence>
<dbReference type="GeneID" id="108664833"/>
<feature type="compositionally biased region" description="Low complexity" evidence="1">
    <location>
        <begin position="50"/>
        <end position="62"/>
    </location>
</feature>
<dbReference type="Proteomes" id="UP000694843">
    <property type="component" value="Unplaced"/>
</dbReference>
<feature type="transmembrane region" description="Helical" evidence="2">
    <location>
        <begin position="1183"/>
        <end position="1208"/>
    </location>
</feature>
<name>A0A979FH83_HYAAZ</name>